<dbReference type="CDD" id="cd16914">
    <property type="entry name" value="EcfT"/>
    <property type="match status" value="1"/>
</dbReference>
<feature type="transmembrane region" description="Helical" evidence="6">
    <location>
        <begin position="76"/>
        <end position="98"/>
    </location>
</feature>
<keyword evidence="5 6" id="KW-0472">Membrane</keyword>
<dbReference type="GO" id="GO:0005886">
    <property type="term" value="C:plasma membrane"/>
    <property type="evidence" value="ECO:0007669"/>
    <property type="project" value="UniProtKB-ARBA"/>
</dbReference>
<comment type="caution">
    <text evidence="7">The sequence shown here is derived from an EMBL/GenBank/DDBJ whole genome shotgun (WGS) entry which is preliminary data.</text>
</comment>
<evidence type="ECO:0000256" key="6">
    <source>
        <dbReference type="SAM" id="Phobius"/>
    </source>
</evidence>
<organism evidence="7 8">
    <name type="scientific">Streptococcus ictaluri 707-05</name>
    <dbReference type="NCBI Taxonomy" id="764299"/>
    <lineage>
        <taxon>Bacteria</taxon>
        <taxon>Bacillati</taxon>
        <taxon>Bacillota</taxon>
        <taxon>Bacilli</taxon>
        <taxon>Lactobacillales</taxon>
        <taxon>Streptococcaceae</taxon>
        <taxon>Streptococcus</taxon>
    </lineage>
</organism>
<protein>
    <submittedName>
        <fullName evidence="7">Cobalt transport protein</fullName>
    </submittedName>
</protein>
<dbReference type="EMBL" id="AEUX02000001">
    <property type="protein sequence ID" value="EHI70750.1"/>
    <property type="molecule type" value="Genomic_DNA"/>
</dbReference>
<evidence type="ECO:0000256" key="2">
    <source>
        <dbReference type="ARBA" id="ARBA00022475"/>
    </source>
</evidence>
<comment type="subcellular location">
    <subcellularLocation>
        <location evidence="1">Membrane</location>
        <topology evidence="1">Multi-pass membrane protein</topology>
    </subcellularLocation>
</comment>
<keyword evidence="3 6" id="KW-0812">Transmembrane</keyword>
<dbReference type="InterPro" id="IPR003339">
    <property type="entry name" value="ABC/ECF_trnsptr_transmembrane"/>
</dbReference>
<dbReference type="STRING" id="764299.STRIC_0855"/>
<reference evidence="7 8" key="1">
    <citation type="journal article" date="2014" name="Int. J. Syst. Evol. Microbiol.">
        <title>Phylogenomics and the dynamic genome evolution of the genus Streptococcus.</title>
        <authorList>
            <consortium name="The Broad Institute Genome Sequencing Platform"/>
            <person name="Richards V.P."/>
            <person name="Palmer S.R."/>
            <person name="Pavinski Bitar P.D."/>
            <person name="Qin X."/>
            <person name="Weinstock G.M."/>
            <person name="Highlander S.K."/>
            <person name="Town C.D."/>
            <person name="Burne R.A."/>
            <person name="Stanhope M.J."/>
        </authorList>
    </citation>
    <scope>NUCLEOTIDE SEQUENCE [LARGE SCALE GENOMIC DNA]</scope>
    <source>
        <strain evidence="7 8">707-05</strain>
    </source>
</reference>
<dbReference type="eggNOG" id="COG0619">
    <property type="taxonomic scope" value="Bacteria"/>
</dbReference>
<dbReference type="Pfam" id="PF02361">
    <property type="entry name" value="CbiQ"/>
    <property type="match status" value="1"/>
</dbReference>
<dbReference type="OrthoDB" id="3730291at2"/>
<evidence type="ECO:0000256" key="1">
    <source>
        <dbReference type="ARBA" id="ARBA00004141"/>
    </source>
</evidence>
<feature type="transmembrane region" description="Helical" evidence="6">
    <location>
        <begin position="113"/>
        <end position="130"/>
    </location>
</feature>
<gene>
    <name evidence="7" type="ORF">STRIC_0855</name>
</gene>
<dbReference type="InterPro" id="IPR051611">
    <property type="entry name" value="ECF_transporter_component"/>
</dbReference>
<evidence type="ECO:0000256" key="4">
    <source>
        <dbReference type="ARBA" id="ARBA00022989"/>
    </source>
</evidence>
<accession>G5JZZ1</accession>
<evidence type="ECO:0000256" key="3">
    <source>
        <dbReference type="ARBA" id="ARBA00022692"/>
    </source>
</evidence>
<dbReference type="AlphaFoldDB" id="G5JZZ1"/>
<keyword evidence="8" id="KW-1185">Reference proteome</keyword>
<dbReference type="PANTHER" id="PTHR34857">
    <property type="entry name" value="SLL0384 PROTEIN"/>
    <property type="match status" value="1"/>
</dbReference>
<dbReference type="PANTHER" id="PTHR34857:SF2">
    <property type="entry name" value="SLL0384 PROTEIN"/>
    <property type="match status" value="1"/>
</dbReference>
<evidence type="ECO:0000256" key="5">
    <source>
        <dbReference type="ARBA" id="ARBA00023136"/>
    </source>
</evidence>
<evidence type="ECO:0000313" key="8">
    <source>
        <dbReference type="Proteomes" id="UP000003330"/>
    </source>
</evidence>
<proteinExistence type="predicted"/>
<keyword evidence="2" id="KW-1003">Cell membrane</keyword>
<name>G5JZZ1_9STRE</name>
<dbReference type="Proteomes" id="UP000003330">
    <property type="component" value="Unassembled WGS sequence"/>
</dbReference>
<feature type="transmembrane region" description="Helical" evidence="6">
    <location>
        <begin position="12"/>
        <end position="39"/>
    </location>
</feature>
<evidence type="ECO:0000313" key="7">
    <source>
        <dbReference type="EMBL" id="EHI70750.1"/>
    </source>
</evidence>
<sequence length="226" mass="25612">MTLDVRTKLCLLILANACFFFRIEGGLSYLVVAVFLGILAALRKYQLALILAASYLALVLLSLLGLDRMPYHAFRLVAFAALAGQLIFPSLVAALILIKTTTVYELVHGLRKWRLPEVILLTFAVMIRFLPSIKEESRIIQRSLKVRGIFISKWQILSHPSRYLEYLLVPLLLSLLRNSQQLTIASLTKGLAIQKEASECFVSNLTWKDWGIQLWALMTILYMMLA</sequence>
<feature type="transmembrane region" description="Helical" evidence="6">
    <location>
        <begin position="45"/>
        <end position="64"/>
    </location>
</feature>
<dbReference type="RefSeq" id="WP_008087003.1">
    <property type="nucleotide sequence ID" value="NZ_AEUX02000001.1"/>
</dbReference>
<keyword evidence="4 6" id="KW-1133">Transmembrane helix</keyword>